<dbReference type="AlphaFoldDB" id="A0A809S708"/>
<evidence type="ECO:0000313" key="8">
    <source>
        <dbReference type="Proteomes" id="UP000463939"/>
    </source>
</evidence>
<evidence type="ECO:0000256" key="4">
    <source>
        <dbReference type="ARBA" id="ARBA00023002"/>
    </source>
</evidence>
<reference evidence="8" key="1">
    <citation type="submission" date="2019-11" db="EMBL/GenBank/DDBJ databases">
        <title>Isolation and characterization of a novel species in the genus Sulfuriferula.</title>
        <authorList>
            <person name="Mochizuki J."/>
            <person name="Kojima H."/>
            <person name="Fukui M."/>
        </authorList>
    </citation>
    <scope>NUCLEOTIDE SEQUENCE [LARGE SCALE GENOMIC DNA]</scope>
    <source>
        <strain evidence="8">SGTM</strain>
    </source>
</reference>
<dbReference type="Proteomes" id="UP000463939">
    <property type="component" value="Chromosome"/>
</dbReference>
<dbReference type="PROSITE" id="PS51184">
    <property type="entry name" value="JMJC"/>
    <property type="match status" value="1"/>
</dbReference>
<dbReference type="RefSeq" id="WP_162083496.1">
    <property type="nucleotide sequence ID" value="NZ_AP021881.1"/>
</dbReference>
<keyword evidence="2" id="KW-0479">Metal-binding</keyword>
<sequence>MNKQLLGGITPEVFLRDYWQKQPLLVRNAIPDFAGLISPAALFELAGDEDTQARLVRQKKSGWDLQFGPFSPKTLQPKRDNGPWTLLVQELNHHLASGQALLQQFDFIPHARLDDLMVSYAPKGGGVGPHFDSYDVFLLQGHGYRRWKVSAQTDLTLIDGAPLRILKHFTPEQEWVLAPGDMLYLPPQYAHDGIAEDECMTYSIGFRAPTTQEIATQFLVYMQDKLSLPGRYADPDLTLQMHPAEISSAMLSQWKAMIAEIQWGESDIIDFAGRYLTEPKPHIYFYTPDDPISPQTFAKKIKINGVRLSPQSRLLFHHERFFINGEPITLNECDDALMTLGDTRTLRLPAWPKNLVDWLYTCYLDGYVVVEMSTHD</sequence>
<dbReference type="Gene3D" id="3.40.366.30">
    <property type="entry name" value="50S ribosomal protein L16 arginine hydroxylase, Chain A, Domain 2"/>
    <property type="match status" value="1"/>
</dbReference>
<dbReference type="InterPro" id="IPR039994">
    <property type="entry name" value="NO66-like"/>
</dbReference>
<dbReference type="Gene3D" id="2.60.120.650">
    <property type="entry name" value="Cupin"/>
    <property type="match status" value="1"/>
</dbReference>
<dbReference type="SUPFAM" id="SSF51197">
    <property type="entry name" value="Clavaminate synthase-like"/>
    <property type="match status" value="1"/>
</dbReference>
<dbReference type="PANTHER" id="PTHR13096:SF8">
    <property type="entry name" value="RIBOSOMAL OXYGENASE 1"/>
    <property type="match status" value="1"/>
</dbReference>
<dbReference type="Pfam" id="PF08007">
    <property type="entry name" value="JmjC_2"/>
    <property type="match status" value="1"/>
</dbReference>
<dbReference type="KEGG" id="sniv:SFSGTM_01510"/>
<evidence type="ECO:0000256" key="2">
    <source>
        <dbReference type="ARBA" id="ARBA00022723"/>
    </source>
</evidence>
<evidence type="ECO:0000256" key="1">
    <source>
        <dbReference type="ARBA" id="ARBA00001954"/>
    </source>
</evidence>
<evidence type="ECO:0000256" key="5">
    <source>
        <dbReference type="ARBA" id="ARBA00023004"/>
    </source>
</evidence>
<evidence type="ECO:0000259" key="6">
    <source>
        <dbReference type="PROSITE" id="PS51184"/>
    </source>
</evidence>
<dbReference type="GO" id="GO:0046872">
    <property type="term" value="F:metal ion binding"/>
    <property type="evidence" value="ECO:0007669"/>
    <property type="project" value="UniProtKB-KW"/>
</dbReference>
<evidence type="ECO:0000256" key="3">
    <source>
        <dbReference type="ARBA" id="ARBA00022964"/>
    </source>
</evidence>
<name>A0A809S708_9PROT</name>
<accession>A0A809S708</accession>
<keyword evidence="4" id="KW-0560">Oxidoreductase</keyword>
<feature type="domain" description="JmjC" evidence="6">
    <location>
        <begin position="97"/>
        <end position="223"/>
    </location>
</feature>
<dbReference type="EMBL" id="AP021881">
    <property type="protein sequence ID" value="BBO99442.1"/>
    <property type="molecule type" value="Genomic_DNA"/>
</dbReference>
<dbReference type="GO" id="GO:0016706">
    <property type="term" value="F:2-oxoglutarate-dependent dioxygenase activity"/>
    <property type="evidence" value="ECO:0007669"/>
    <property type="project" value="TreeGrafter"/>
</dbReference>
<dbReference type="PANTHER" id="PTHR13096">
    <property type="entry name" value="MINA53 MYC INDUCED NUCLEAR ANTIGEN"/>
    <property type="match status" value="1"/>
</dbReference>
<dbReference type="InterPro" id="IPR046799">
    <property type="entry name" value="ROXA-like_wH"/>
</dbReference>
<organism evidence="7 8">
    <name type="scientific">Sulfuriferula nivalis</name>
    <dbReference type="NCBI Taxonomy" id="2675298"/>
    <lineage>
        <taxon>Bacteria</taxon>
        <taxon>Pseudomonadati</taxon>
        <taxon>Pseudomonadota</taxon>
        <taxon>Betaproteobacteria</taxon>
        <taxon>Nitrosomonadales</taxon>
        <taxon>Sulfuricellaceae</taxon>
        <taxon>Sulfuriferula</taxon>
    </lineage>
</organism>
<protein>
    <recommendedName>
        <fullName evidence="6">JmjC domain-containing protein</fullName>
    </recommendedName>
</protein>
<proteinExistence type="predicted"/>
<gene>
    <name evidence="7" type="ORF">SFSGTM_01510</name>
</gene>
<dbReference type="Pfam" id="PF20514">
    <property type="entry name" value="WHD_ROXA"/>
    <property type="match status" value="1"/>
</dbReference>
<keyword evidence="8" id="KW-1185">Reference proteome</keyword>
<dbReference type="InterPro" id="IPR003347">
    <property type="entry name" value="JmjC_dom"/>
</dbReference>
<keyword evidence="5" id="KW-0408">Iron</keyword>
<dbReference type="SMART" id="SM00558">
    <property type="entry name" value="JmjC"/>
    <property type="match status" value="1"/>
</dbReference>
<comment type="cofactor">
    <cofactor evidence="1">
        <name>Fe(2+)</name>
        <dbReference type="ChEBI" id="CHEBI:29033"/>
    </cofactor>
</comment>
<evidence type="ECO:0000313" key="7">
    <source>
        <dbReference type="EMBL" id="BBO99442.1"/>
    </source>
</evidence>
<keyword evidence="3" id="KW-0223">Dioxygenase</keyword>